<comment type="caution">
    <text evidence="4">The sequence shown here is derived from an EMBL/GenBank/DDBJ whole genome shotgun (WGS) entry which is preliminary data.</text>
</comment>
<organism evidence="4 5">
    <name type="scientific">Paractinoplanes globisporus</name>
    <dbReference type="NCBI Taxonomy" id="113565"/>
    <lineage>
        <taxon>Bacteria</taxon>
        <taxon>Bacillati</taxon>
        <taxon>Actinomycetota</taxon>
        <taxon>Actinomycetes</taxon>
        <taxon>Micromonosporales</taxon>
        <taxon>Micromonosporaceae</taxon>
        <taxon>Paractinoplanes</taxon>
    </lineage>
</organism>
<keyword evidence="2" id="KW-0804">Transcription</keyword>
<dbReference type="Proteomes" id="UP001602245">
    <property type="component" value="Unassembled WGS sequence"/>
</dbReference>
<dbReference type="Pfam" id="PF13490">
    <property type="entry name" value="zf-HC2"/>
    <property type="match status" value="1"/>
</dbReference>
<proteinExistence type="predicted"/>
<dbReference type="RefSeq" id="WP_020509747.1">
    <property type="nucleotide sequence ID" value="NZ_JBIAZU010000001.1"/>
</dbReference>
<dbReference type="Gene3D" id="1.10.10.1320">
    <property type="entry name" value="Anti-sigma factor, zinc-finger domain"/>
    <property type="match status" value="1"/>
</dbReference>
<gene>
    <name evidence="4" type="ORF">ACFY35_08235</name>
</gene>
<evidence type="ECO:0000259" key="3">
    <source>
        <dbReference type="Pfam" id="PF13490"/>
    </source>
</evidence>
<reference evidence="4 5" key="1">
    <citation type="submission" date="2024-10" db="EMBL/GenBank/DDBJ databases">
        <title>The Natural Products Discovery Center: Release of the First 8490 Sequenced Strains for Exploring Actinobacteria Biosynthetic Diversity.</title>
        <authorList>
            <person name="Kalkreuter E."/>
            <person name="Kautsar S.A."/>
            <person name="Yang D."/>
            <person name="Bader C.D."/>
            <person name="Teijaro C.N."/>
            <person name="Fluegel L."/>
            <person name="Davis C.M."/>
            <person name="Simpson J.R."/>
            <person name="Lauterbach L."/>
            <person name="Steele A.D."/>
            <person name="Gui C."/>
            <person name="Meng S."/>
            <person name="Li G."/>
            <person name="Viehrig K."/>
            <person name="Ye F."/>
            <person name="Su P."/>
            <person name="Kiefer A.F."/>
            <person name="Nichols A."/>
            <person name="Cepeda A.J."/>
            <person name="Yan W."/>
            <person name="Fan B."/>
            <person name="Jiang Y."/>
            <person name="Adhikari A."/>
            <person name="Zheng C.-J."/>
            <person name="Schuster L."/>
            <person name="Cowan T.M."/>
            <person name="Smanski M.J."/>
            <person name="Chevrette M.G."/>
            <person name="De Carvalho L.P.S."/>
            <person name="Shen B."/>
        </authorList>
    </citation>
    <scope>NUCLEOTIDE SEQUENCE [LARGE SCALE GENOMIC DNA]</scope>
    <source>
        <strain evidence="4 5">NPDC000087</strain>
    </source>
</reference>
<dbReference type="EMBL" id="JBIAZU010000001">
    <property type="protein sequence ID" value="MFF5289412.1"/>
    <property type="molecule type" value="Genomic_DNA"/>
</dbReference>
<dbReference type="InterPro" id="IPR041916">
    <property type="entry name" value="Anti_sigma_zinc_sf"/>
</dbReference>
<evidence type="ECO:0000313" key="4">
    <source>
        <dbReference type="EMBL" id="MFF5289412.1"/>
    </source>
</evidence>
<feature type="domain" description="Putative zinc-finger" evidence="3">
    <location>
        <begin position="3"/>
        <end position="36"/>
    </location>
</feature>
<evidence type="ECO:0000256" key="2">
    <source>
        <dbReference type="ARBA" id="ARBA00023163"/>
    </source>
</evidence>
<sequence length="76" mass="8711">MNCDEFVELVTAYLEGTLPAETEQRFVEHLAECDGCDRYLEQIRSTVDNLGHLPAQRMAPEVRDRLLAAFRDWPTG</sequence>
<protein>
    <submittedName>
        <fullName evidence="4">Anti-sigma factor family protein</fullName>
    </submittedName>
</protein>
<dbReference type="InterPro" id="IPR027383">
    <property type="entry name" value="Znf_put"/>
</dbReference>
<keyword evidence="1" id="KW-0805">Transcription regulation</keyword>
<name>A0ABW6WBS3_9ACTN</name>
<accession>A0ABW6WBS3</accession>
<evidence type="ECO:0000256" key="1">
    <source>
        <dbReference type="ARBA" id="ARBA00023015"/>
    </source>
</evidence>
<keyword evidence="5" id="KW-1185">Reference proteome</keyword>
<evidence type="ECO:0000313" key="5">
    <source>
        <dbReference type="Proteomes" id="UP001602245"/>
    </source>
</evidence>